<keyword evidence="3" id="KW-0862">Zinc</keyword>
<dbReference type="InterPro" id="IPR002629">
    <property type="entry name" value="Met_Synth_C/arc"/>
</dbReference>
<dbReference type="GO" id="GO:0009086">
    <property type="term" value="P:methionine biosynthetic process"/>
    <property type="evidence" value="ECO:0007669"/>
    <property type="project" value="InterPro"/>
</dbReference>
<dbReference type="Pfam" id="PF01717">
    <property type="entry name" value="Meth_synt_2"/>
    <property type="match status" value="1"/>
</dbReference>
<comment type="caution">
    <text evidence="5">The sequence shown here is derived from an EMBL/GenBank/DDBJ whole genome shotgun (WGS) entry which is preliminary data.</text>
</comment>
<feature type="domain" description="Cobalamin-independent methionine synthase MetE C-terminal/archaeal" evidence="4">
    <location>
        <begin position="33"/>
        <end position="334"/>
    </location>
</feature>
<evidence type="ECO:0000313" key="6">
    <source>
        <dbReference type="Proteomes" id="UP000622317"/>
    </source>
</evidence>
<dbReference type="SUPFAM" id="SSF51726">
    <property type="entry name" value="UROD/MetE-like"/>
    <property type="match status" value="1"/>
</dbReference>
<dbReference type="EMBL" id="JACYFG010000002">
    <property type="protein sequence ID" value="MBD5777881.1"/>
    <property type="molecule type" value="Genomic_DNA"/>
</dbReference>
<protein>
    <submittedName>
        <fullName evidence="5">Cobalamin-independent methionine synthase II family protein</fullName>
    </submittedName>
</protein>
<dbReference type="PANTHER" id="PTHR30519">
    <property type="entry name" value="5-METHYLTETRAHYDROPTEROYLTRIGLUTAMATE--HOMOCYSTEINE METHYLTRANSFERASE"/>
    <property type="match status" value="1"/>
</dbReference>
<keyword evidence="2" id="KW-0479">Metal-binding</keyword>
<accession>A0A927F576</accession>
<dbReference type="GO" id="GO:0003871">
    <property type="term" value="F:5-methyltetrahydropteroyltriglutamate-homocysteine S-methyltransferase activity"/>
    <property type="evidence" value="ECO:0007669"/>
    <property type="project" value="InterPro"/>
</dbReference>
<dbReference type="InterPro" id="IPR038071">
    <property type="entry name" value="UROD/MetE-like_sf"/>
</dbReference>
<gene>
    <name evidence="5" type="ORF">IEN85_00040</name>
</gene>
<evidence type="ECO:0000259" key="4">
    <source>
        <dbReference type="Pfam" id="PF01717"/>
    </source>
</evidence>
<reference evidence="5" key="1">
    <citation type="submission" date="2020-09" db="EMBL/GenBank/DDBJ databases">
        <title>Pelagicoccus enzymogenes sp. nov. with an EPS production, isolated from marine sediment.</title>
        <authorList>
            <person name="Feng X."/>
        </authorList>
    </citation>
    <scope>NUCLEOTIDE SEQUENCE</scope>
    <source>
        <strain evidence="5">NFK12</strain>
    </source>
</reference>
<keyword evidence="6" id="KW-1185">Reference proteome</keyword>
<evidence type="ECO:0000256" key="2">
    <source>
        <dbReference type="ARBA" id="ARBA00022723"/>
    </source>
</evidence>
<sequence>MPSELQKIPSQPEILTTTVGSYSPIDWLAALPSEQAVLDATAVVIHTQQSCGIDLPTDGELYRFDVNHPDTNGMIEYFISRIGGIDTQVGISDSKAFRKKKEMGFRRKPAGVVRGPLNEGSLDLEEACARSASVANGPLKFTLTSPYMLARTLLDTHYGSLEDLTLAIADTLAEQVSELPCACVQVDEANIPGSPENAPLAQEAINRILRKVNAERAVHFCFGNYGGQSIQAGGWKALTDFLNGLETDHLVLELAHRPKSDLLALKEIDPKIKLGLGVIDIKVNHVETADQVAARIEEAAKVVGADRIGWVHPDCGFWMLKRSIADRKLEALVQGRDKFLGR</sequence>
<proteinExistence type="predicted"/>
<dbReference type="RefSeq" id="WP_191615013.1">
    <property type="nucleotide sequence ID" value="NZ_JACYFG010000002.1"/>
</dbReference>
<dbReference type="CDD" id="cd03311">
    <property type="entry name" value="CIMS_C_terminal_like"/>
    <property type="match status" value="1"/>
</dbReference>
<evidence type="ECO:0000256" key="3">
    <source>
        <dbReference type="ARBA" id="ARBA00022833"/>
    </source>
</evidence>
<organism evidence="5 6">
    <name type="scientific">Pelagicoccus enzymogenes</name>
    <dbReference type="NCBI Taxonomy" id="2773457"/>
    <lineage>
        <taxon>Bacteria</taxon>
        <taxon>Pseudomonadati</taxon>
        <taxon>Verrucomicrobiota</taxon>
        <taxon>Opitutia</taxon>
        <taxon>Puniceicoccales</taxon>
        <taxon>Pelagicoccaceae</taxon>
        <taxon>Pelagicoccus</taxon>
    </lineage>
</organism>
<dbReference type="Proteomes" id="UP000622317">
    <property type="component" value="Unassembled WGS sequence"/>
</dbReference>
<name>A0A927F576_9BACT</name>
<dbReference type="AlphaFoldDB" id="A0A927F576"/>
<evidence type="ECO:0000256" key="1">
    <source>
        <dbReference type="ARBA" id="ARBA00001947"/>
    </source>
</evidence>
<evidence type="ECO:0000313" key="5">
    <source>
        <dbReference type="EMBL" id="MBD5777881.1"/>
    </source>
</evidence>
<comment type="cofactor">
    <cofactor evidence="1">
        <name>Zn(2+)</name>
        <dbReference type="ChEBI" id="CHEBI:29105"/>
    </cofactor>
</comment>
<dbReference type="Gene3D" id="3.20.20.210">
    <property type="match status" value="1"/>
</dbReference>
<dbReference type="GO" id="GO:0008270">
    <property type="term" value="F:zinc ion binding"/>
    <property type="evidence" value="ECO:0007669"/>
    <property type="project" value="InterPro"/>
</dbReference>